<comment type="function">
    <text evidence="2">Purine nucleoside enzyme that catalyzes the phosphorolysis of adenosine and inosine nucleosides, yielding D-ribose 1-phosphate and the respective free bases, adenine and hypoxanthine. Also catalyzes the phosphorolysis of S-methyl-5'-thioadenosine into adenine and S-methyl-5-thio-alpha-D-ribose 1-phosphate. Also has adenosine deaminase activity.</text>
</comment>
<comment type="catalytic activity">
    <reaction evidence="10">
        <text>S-methyl-5'-thioadenosine + phosphate = 5-(methylsulfanyl)-alpha-D-ribose 1-phosphate + adenine</text>
        <dbReference type="Rhea" id="RHEA:11852"/>
        <dbReference type="ChEBI" id="CHEBI:16708"/>
        <dbReference type="ChEBI" id="CHEBI:17509"/>
        <dbReference type="ChEBI" id="CHEBI:43474"/>
        <dbReference type="ChEBI" id="CHEBI:58533"/>
        <dbReference type="EC" id="2.4.2.28"/>
    </reaction>
    <physiologicalReaction direction="left-to-right" evidence="10">
        <dbReference type="Rhea" id="RHEA:11853"/>
    </physiologicalReaction>
</comment>
<dbReference type="SUPFAM" id="SSF64438">
    <property type="entry name" value="CNF1/YfiH-like putative cysteine hydrolases"/>
    <property type="match status" value="1"/>
</dbReference>
<dbReference type="InterPro" id="IPR038371">
    <property type="entry name" value="Cu_polyphenol_OxRdtase_sf"/>
</dbReference>
<keyword evidence="7" id="KW-0862">Zinc</keyword>
<accession>A0ABT3LA03</accession>
<keyword evidence="13" id="KW-1185">Reference proteome</keyword>
<proteinExistence type="inferred from homology"/>
<comment type="similarity">
    <text evidence="3 11">Belongs to the purine nucleoside phosphorylase YfiH/LACC1 family.</text>
</comment>
<dbReference type="Proteomes" id="UP001526426">
    <property type="component" value="Unassembled WGS sequence"/>
</dbReference>
<organism evidence="12 13">
    <name type="scientific">Spirulina subsalsa FACHB-351</name>
    <dbReference type="NCBI Taxonomy" id="234711"/>
    <lineage>
        <taxon>Bacteria</taxon>
        <taxon>Bacillati</taxon>
        <taxon>Cyanobacteriota</taxon>
        <taxon>Cyanophyceae</taxon>
        <taxon>Spirulinales</taxon>
        <taxon>Spirulinaceae</taxon>
        <taxon>Spirulina</taxon>
    </lineage>
</organism>
<dbReference type="InterPro" id="IPR003730">
    <property type="entry name" value="Cu_polyphenol_OxRdtase"/>
</dbReference>
<keyword evidence="6" id="KW-0378">Hydrolase</keyword>
<gene>
    <name evidence="12" type="primary">pgeF</name>
    <name evidence="12" type="ORF">K4A83_16930</name>
</gene>
<comment type="catalytic activity">
    <reaction evidence="9">
        <text>adenosine + phosphate = alpha-D-ribose 1-phosphate + adenine</text>
        <dbReference type="Rhea" id="RHEA:27642"/>
        <dbReference type="ChEBI" id="CHEBI:16335"/>
        <dbReference type="ChEBI" id="CHEBI:16708"/>
        <dbReference type="ChEBI" id="CHEBI:43474"/>
        <dbReference type="ChEBI" id="CHEBI:57720"/>
        <dbReference type="EC" id="2.4.2.1"/>
    </reaction>
    <physiologicalReaction direction="left-to-right" evidence="9">
        <dbReference type="Rhea" id="RHEA:27643"/>
    </physiologicalReaction>
</comment>
<evidence type="ECO:0000256" key="1">
    <source>
        <dbReference type="ARBA" id="ARBA00000553"/>
    </source>
</evidence>
<evidence type="ECO:0000256" key="2">
    <source>
        <dbReference type="ARBA" id="ARBA00003215"/>
    </source>
</evidence>
<keyword evidence="4" id="KW-0808">Transferase</keyword>
<comment type="catalytic activity">
    <reaction evidence="1">
        <text>inosine + phosphate = alpha-D-ribose 1-phosphate + hypoxanthine</text>
        <dbReference type="Rhea" id="RHEA:27646"/>
        <dbReference type="ChEBI" id="CHEBI:17368"/>
        <dbReference type="ChEBI" id="CHEBI:17596"/>
        <dbReference type="ChEBI" id="CHEBI:43474"/>
        <dbReference type="ChEBI" id="CHEBI:57720"/>
        <dbReference type="EC" id="2.4.2.1"/>
    </reaction>
    <physiologicalReaction direction="left-to-right" evidence="1">
        <dbReference type="Rhea" id="RHEA:27647"/>
    </physiologicalReaction>
</comment>
<dbReference type="Gene3D" id="3.60.140.10">
    <property type="entry name" value="CNF1/YfiH-like putative cysteine hydrolases"/>
    <property type="match status" value="1"/>
</dbReference>
<dbReference type="CDD" id="cd16833">
    <property type="entry name" value="YfiH"/>
    <property type="match status" value="1"/>
</dbReference>
<evidence type="ECO:0000256" key="10">
    <source>
        <dbReference type="ARBA" id="ARBA00049893"/>
    </source>
</evidence>
<name>A0ABT3LA03_9CYAN</name>
<dbReference type="RefSeq" id="WP_265265830.1">
    <property type="nucleotide sequence ID" value="NZ_JAIHOM010000099.1"/>
</dbReference>
<evidence type="ECO:0000313" key="12">
    <source>
        <dbReference type="EMBL" id="MCW6037944.1"/>
    </source>
</evidence>
<comment type="catalytic activity">
    <reaction evidence="8">
        <text>adenosine + H2O + H(+) = inosine + NH4(+)</text>
        <dbReference type="Rhea" id="RHEA:24408"/>
        <dbReference type="ChEBI" id="CHEBI:15377"/>
        <dbReference type="ChEBI" id="CHEBI:15378"/>
        <dbReference type="ChEBI" id="CHEBI:16335"/>
        <dbReference type="ChEBI" id="CHEBI:17596"/>
        <dbReference type="ChEBI" id="CHEBI:28938"/>
        <dbReference type="EC" id="3.5.4.4"/>
    </reaction>
    <physiologicalReaction direction="left-to-right" evidence="8">
        <dbReference type="Rhea" id="RHEA:24409"/>
    </physiologicalReaction>
</comment>
<reference evidence="12 13" key="1">
    <citation type="submission" date="2021-08" db="EMBL/GenBank/DDBJ databases">
        <title>Draft genome sequence of Spirulina subsalsa with high tolerance to salinity and hype-accumulation of phycocyanin.</title>
        <authorList>
            <person name="Pei H."/>
            <person name="Jiang L."/>
        </authorList>
    </citation>
    <scope>NUCLEOTIDE SEQUENCE [LARGE SCALE GENOMIC DNA]</scope>
    <source>
        <strain evidence="12 13">FACHB-351</strain>
    </source>
</reference>
<dbReference type="PANTHER" id="PTHR30616">
    <property type="entry name" value="UNCHARACTERIZED PROTEIN YFIH"/>
    <property type="match status" value="1"/>
</dbReference>
<sequence length="274" mass="30181">MIATAPLSSPTTSHTQWHWKTWQGLPYLTCELLKDWSHGFFTQGFYPHTPETLVGILHPQATPYRLKQVHGNRVLTPSEIEREKQQLTEQEFPSADGSLTEGENQAVWVASADCTPVLIGDVTTGQTAALHAGWRGTAQKIVPEAIARFLASGSQLEDLRVALGPAIAGEVYQVTEAVAAEVGSTLLKNGETEASEAILEQLQSLASPPIHPDPEPGRVRLDVRRVNALQLEQLGLTSEQLAIAPCCTYQQPDYFFSYRRTNQKKVQWSGIVSR</sequence>
<keyword evidence="5" id="KW-0479">Metal-binding</keyword>
<evidence type="ECO:0000256" key="7">
    <source>
        <dbReference type="ARBA" id="ARBA00022833"/>
    </source>
</evidence>
<dbReference type="InterPro" id="IPR011324">
    <property type="entry name" value="Cytotoxic_necrot_fac-like_cat"/>
</dbReference>
<comment type="caution">
    <text evidence="12">The sequence shown here is derived from an EMBL/GenBank/DDBJ whole genome shotgun (WGS) entry which is preliminary data.</text>
</comment>
<evidence type="ECO:0000256" key="6">
    <source>
        <dbReference type="ARBA" id="ARBA00022801"/>
    </source>
</evidence>
<evidence type="ECO:0000256" key="9">
    <source>
        <dbReference type="ARBA" id="ARBA00048968"/>
    </source>
</evidence>
<protein>
    <recommendedName>
        <fullName evidence="11">Purine nucleoside phosphorylase</fullName>
    </recommendedName>
</protein>
<evidence type="ECO:0000313" key="13">
    <source>
        <dbReference type="Proteomes" id="UP001526426"/>
    </source>
</evidence>
<dbReference type="EMBL" id="JAIHOM010000099">
    <property type="protein sequence ID" value="MCW6037944.1"/>
    <property type="molecule type" value="Genomic_DNA"/>
</dbReference>
<evidence type="ECO:0000256" key="5">
    <source>
        <dbReference type="ARBA" id="ARBA00022723"/>
    </source>
</evidence>
<evidence type="ECO:0000256" key="3">
    <source>
        <dbReference type="ARBA" id="ARBA00007353"/>
    </source>
</evidence>
<evidence type="ECO:0000256" key="8">
    <source>
        <dbReference type="ARBA" id="ARBA00047989"/>
    </source>
</evidence>
<dbReference type="PANTHER" id="PTHR30616:SF2">
    <property type="entry name" value="PURINE NUCLEOSIDE PHOSPHORYLASE LACC1"/>
    <property type="match status" value="1"/>
</dbReference>
<evidence type="ECO:0000256" key="4">
    <source>
        <dbReference type="ARBA" id="ARBA00022679"/>
    </source>
</evidence>
<evidence type="ECO:0000256" key="11">
    <source>
        <dbReference type="RuleBase" id="RU361274"/>
    </source>
</evidence>
<dbReference type="NCBIfam" id="TIGR00726">
    <property type="entry name" value="peptidoglycan editing factor PgeF"/>
    <property type="match status" value="1"/>
</dbReference>
<dbReference type="Pfam" id="PF02578">
    <property type="entry name" value="Cu-oxidase_4"/>
    <property type="match status" value="1"/>
</dbReference>